<name>A0A6P1MBF0_9BACT</name>
<evidence type="ECO:0000313" key="5">
    <source>
        <dbReference type="Proteomes" id="UP000464954"/>
    </source>
</evidence>
<evidence type="ECO:0000313" key="4">
    <source>
        <dbReference type="EMBL" id="QHI69418.1"/>
    </source>
</evidence>
<protein>
    <recommendedName>
        <fullName evidence="3">L-fucose isomerase N-terminal-1 domain-containing protein</fullName>
    </recommendedName>
</protein>
<dbReference type="InterPro" id="IPR012888">
    <property type="entry name" value="Fucose_iso_N1"/>
</dbReference>
<reference evidence="4 5" key="1">
    <citation type="submission" date="2020-01" db="EMBL/GenBank/DDBJ databases">
        <title>Ponticoccus aerotolerans gen. nov., sp. nov., an anaerobic bacterium and proposal of Ponticoccusceae fam. nov., Ponticoccusles ord. nov. and Ponticoccuse classis nov. in the phylum Kiritimatiellaeota.</title>
        <authorList>
            <person name="Zhou L.Y."/>
            <person name="Du Z.J."/>
        </authorList>
    </citation>
    <scope>NUCLEOTIDE SEQUENCE [LARGE SCALE GENOMIC DNA]</scope>
    <source>
        <strain evidence="4 5">S-5007</strain>
    </source>
</reference>
<dbReference type="PANTHER" id="PTHR37840">
    <property type="entry name" value="L-FUCOSE ISOMERASE"/>
    <property type="match status" value="1"/>
</dbReference>
<dbReference type="GO" id="GO:0008790">
    <property type="term" value="F:arabinose isomerase activity"/>
    <property type="evidence" value="ECO:0007669"/>
    <property type="project" value="TreeGrafter"/>
</dbReference>
<keyword evidence="5" id="KW-1185">Reference proteome</keyword>
<dbReference type="SUPFAM" id="SSF53743">
    <property type="entry name" value="FucI/AraA N-terminal and middle domains"/>
    <property type="match status" value="1"/>
</dbReference>
<dbReference type="PANTHER" id="PTHR37840:SF1">
    <property type="entry name" value="L-FUCOSE ISOMERASE"/>
    <property type="match status" value="1"/>
</dbReference>
<evidence type="ECO:0000259" key="3">
    <source>
        <dbReference type="Pfam" id="PF07881"/>
    </source>
</evidence>
<dbReference type="InterPro" id="IPR005763">
    <property type="entry name" value="Fucose_isomerase"/>
</dbReference>
<accession>A0A6P1MBF0</accession>
<dbReference type="GO" id="GO:0042355">
    <property type="term" value="P:L-fucose catabolic process"/>
    <property type="evidence" value="ECO:0007669"/>
    <property type="project" value="TreeGrafter"/>
</dbReference>
<organism evidence="4 5">
    <name type="scientific">Tichowtungia aerotolerans</name>
    <dbReference type="NCBI Taxonomy" id="2697043"/>
    <lineage>
        <taxon>Bacteria</taxon>
        <taxon>Pseudomonadati</taxon>
        <taxon>Kiritimatiellota</taxon>
        <taxon>Tichowtungiia</taxon>
        <taxon>Tichowtungiales</taxon>
        <taxon>Tichowtungiaceae</taxon>
        <taxon>Tichowtungia</taxon>
    </lineage>
</organism>
<dbReference type="InterPro" id="IPR038392">
    <property type="entry name" value="Fucose_isomerase_dom2_sf"/>
</dbReference>
<dbReference type="GO" id="GO:0030145">
    <property type="term" value="F:manganese ion binding"/>
    <property type="evidence" value="ECO:0007669"/>
    <property type="project" value="InterPro"/>
</dbReference>
<keyword evidence="2" id="KW-0119">Carbohydrate metabolism</keyword>
<gene>
    <name evidence="4" type="ORF">GT409_08110</name>
</gene>
<evidence type="ECO:0000256" key="2">
    <source>
        <dbReference type="ARBA" id="ARBA00023277"/>
    </source>
</evidence>
<dbReference type="GO" id="GO:0019571">
    <property type="term" value="P:D-arabinose catabolic process"/>
    <property type="evidence" value="ECO:0007669"/>
    <property type="project" value="TreeGrafter"/>
</dbReference>
<proteinExistence type="predicted"/>
<dbReference type="Gene3D" id="3.40.275.10">
    <property type="entry name" value="L-fucose Isomerase, Chain A, domain 2"/>
    <property type="match status" value="1"/>
</dbReference>
<dbReference type="Pfam" id="PF07881">
    <property type="entry name" value="Fucose_iso_N1"/>
    <property type="match status" value="1"/>
</dbReference>
<dbReference type="AlphaFoldDB" id="A0A6P1MBF0"/>
<dbReference type="InterPro" id="IPR009015">
    <property type="entry name" value="Fucose_isomerase_N/cen_sf"/>
</dbReference>
<dbReference type="KEGG" id="taer:GT409_08110"/>
<feature type="domain" description="L-fucose isomerase N-terminal-1" evidence="3">
    <location>
        <begin position="38"/>
        <end position="139"/>
    </location>
</feature>
<dbReference type="Proteomes" id="UP000464954">
    <property type="component" value="Chromosome"/>
</dbReference>
<dbReference type="GO" id="GO:0005737">
    <property type="term" value="C:cytoplasm"/>
    <property type="evidence" value="ECO:0007669"/>
    <property type="project" value="InterPro"/>
</dbReference>
<sequence>MSKVVDIYIPLDERDSAIAEVWPVAKEQLKEIKAVIKACGWTPNVLNPTKPVASVAEGLKIIKKAKGSRFINFIAGWAYPDFTVSPMWQLPSDLPKLMLGSILPDFPGAVGLLAAQGGLSQVGVETSRIFVEDFSNHDEYKEALSTFLNKGSYQPELPKLIDVAVSEKDQQRARKAAASLKGSIYGAVGPRSMQMWNKISDADFLSIFGMARESFDGLRLAKMAEKVPLKKAKAAFKFLKDNGMEFKLGKNPKKALTEEMVLFQMKVYYALLELKERYGLTCMGVQDQLDWIEHYPATDLTLGILNNKLRPDGDGKTVVVATEADDGAALAMQTLKLLSGGKPAGFNDLRYWKDGLYWLVNSGALAPYFAKGSNKTLEGAWSERQTPMYFKAGGGTSSVVVRKPGVVTWARYSYRNHQLYLCAGRGVTDVPTEEQWKERTANCSPDWPQHYVRMCGKIEWYLHTNHPMTAFGDHLGSLKALAEELGIPFECYDHCTPDDLA</sequence>
<evidence type="ECO:0000256" key="1">
    <source>
        <dbReference type="ARBA" id="ARBA00023235"/>
    </source>
</evidence>
<dbReference type="GO" id="GO:0008736">
    <property type="term" value="F:L-fucose isomerase activity"/>
    <property type="evidence" value="ECO:0007669"/>
    <property type="project" value="InterPro"/>
</dbReference>
<dbReference type="EMBL" id="CP047593">
    <property type="protein sequence ID" value="QHI69418.1"/>
    <property type="molecule type" value="Genomic_DNA"/>
</dbReference>
<keyword evidence="1" id="KW-0413">Isomerase</keyword>
<dbReference type="RefSeq" id="WP_160628600.1">
    <property type="nucleotide sequence ID" value="NZ_CP047593.1"/>
</dbReference>